<comment type="caution">
    <text evidence="2">The sequence shown here is derived from an EMBL/GenBank/DDBJ whole genome shotgun (WGS) entry which is preliminary data.</text>
</comment>
<dbReference type="Proteomes" id="UP001342631">
    <property type="component" value="Unassembled WGS sequence"/>
</dbReference>
<dbReference type="EMBL" id="BTTX01000009">
    <property type="protein sequence ID" value="GMU10637.1"/>
    <property type="molecule type" value="Genomic_DNA"/>
</dbReference>
<keyword evidence="3" id="KW-1185">Reference proteome</keyword>
<feature type="region of interest" description="Disordered" evidence="1">
    <location>
        <begin position="1"/>
        <end position="59"/>
    </location>
</feature>
<proteinExistence type="predicted"/>
<evidence type="ECO:0000256" key="1">
    <source>
        <dbReference type="SAM" id="MobiDB-lite"/>
    </source>
</evidence>
<evidence type="ECO:0000313" key="2">
    <source>
        <dbReference type="EMBL" id="GMU10637.1"/>
    </source>
</evidence>
<sequence length="59" mass="5887">MSGGNAFIRGLRIPSDAGGSAKARVTRAPEGIARWSGGVRPAPEGAPVGTPTSIPVFPS</sequence>
<evidence type="ECO:0000313" key="3">
    <source>
        <dbReference type="Proteomes" id="UP001342631"/>
    </source>
</evidence>
<reference evidence="2 3" key="1">
    <citation type="journal article" date="2024" name="Arch. Microbiol.">
        <title>Corallococcus caeni sp. nov., a novel myxobacterium isolated from activated sludge.</title>
        <authorList>
            <person name="Tomita S."/>
            <person name="Nakai R."/>
            <person name="Kuroda K."/>
            <person name="Kurashita H."/>
            <person name="Hatamoto M."/>
            <person name="Yamaguchi T."/>
            <person name="Narihiro T."/>
        </authorList>
    </citation>
    <scope>NUCLEOTIDE SEQUENCE [LARGE SCALE GENOMIC DNA]</scope>
    <source>
        <strain evidence="2 3">NO1</strain>
    </source>
</reference>
<gene>
    <name evidence="2" type="ORF">ASNO1_68910</name>
</gene>
<name>A0ABQ6R323_9BACT</name>
<protein>
    <submittedName>
        <fullName evidence="2">Uncharacterized protein</fullName>
    </submittedName>
</protein>
<accession>A0ABQ6R323</accession>
<organism evidence="2 3">
    <name type="scientific">Corallococcus caeni</name>
    <dbReference type="NCBI Taxonomy" id="3082388"/>
    <lineage>
        <taxon>Bacteria</taxon>
        <taxon>Pseudomonadati</taxon>
        <taxon>Myxococcota</taxon>
        <taxon>Myxococcia</taxon>
        <taxon>Myxococcales</taxon>
        <taxon>Cystobacterineae</taxon>
        <taxon>Myxococcaceae</taxon>
        <taxon>Corallococcus</taxon>
    </lineage>
</organism>